<feature type="compositionally biased region" description="Polar residues" evidence="1">
    <location>
        <begin position="56"/>
        <end position="68"/>
    </location>
</feature>
<evidence type="ECO:0000313" key="2">
    <source>
        <dbReference type="EMBL" id="PUV21890.1"/>
    </source>
</evidence>
<feature type="compositionally biased region" description="Basic and acidic residues" evidence="1">
    <location>
        <begin position="27"/>
        <end position="54"/>
    </location>
</feature>
<accession>A0A363NMG8</accession>
<dbReference type="Proteomes" id="UP000250831">
    <property type="component" value="Unassembled WGS sequence"/>
</dbReference>
<proteinExistence type="predicted"/>
<feature type="region of interest" description="Disordered" evidence="1">
    <location>
        <begin position="24"/>
        <end position="68"/>
    </location>
</feature>
<dbReference type="EMBL" id="QCXX01000008">
    <property type="protein sequence ID" value="PUV21890.1"/>
    <property type="molecule type" value="Genomic_DNA"/>
</dbReference>
<dbReference type="AlphaFoldDB" id="A0A363NMG8"/>
<evidence type="ECO:0000256" key="1">
    <source>
        <dbReference type="SAM" id="MobiDB-lite"/>
    </source>
</evidence>
<dbReference type="RefSeq" id="WP_108636151.1">
    <property type="nucleotide sequence ID" value="NZ_QCXX01000008.1"/>
</dbReference>
<gene>
    <name evidence="2" type="ORF">DCO56_23405</name>
</gene>
<protein>
    <submittedName>
        <fullName evidence="2">Uncharacterized protein</fullName>
    </submittedName>
</protein>
<keyword evidence="3" id="KW-1185">Reference proteome</keyword>
<dbReference type="OrthoDB" id="9941758at2"/>
<organism evidence="2 3">
    <name type="scientific">Sphingobacterium athyrii</name>
    <dbReference type="NCBI Taxonomy" id="2152717"/>
    <lineage>
        <taxon>Bacteria</taxon>
        <taxon>Pseudomonadati</taxon>
        <taxon>Bacteroidota</taxon>
        <taxon>Sphingobacteriia</taxon>
        <taxon>Sphingobacteriales</taxon>
        <taxon>Sphingobacteriaceae</taxon>
        <taxon>Sphingobacterium</taxon>
    </lineage>
</organism>
<sequence length="68" mass="7623">MARKEHNKKKSTLNLEQLRNLGITNDPHADKTIEEIDGSELHGGRYKEGDDKDSGSVCQNWPTMGSIK</sequence>
<reference evidence="2 3" key="1">
    <citation type="submission" date="2018-04" db="EMBL/GenBank/DDBJ databases">
        <title>Sphingobacterium sp. M46 Genome.</title>
        <authorList>
            <person name="Cheng J."/>
            <person name="Li Y."/>
        </authorList>
    </citation>
    <scope>NUCLEOTIDE SEQUENCE [LARGE SCALE GENOMIC DNA]</scope>
    <source>
        <strain evidence="2 3">M46</strain>
    </source>
</reference>
<name>A0A363NMG8_9SPHI</name>
<comment type="caution">
    <text evidence="2">The sequence shown here is derived from an EMBL/GenBank/DDBJ whole genome shotgun (WGS) entry which is preliminary data.</text>
</comment>
<evidence type="ECO:0000313" key="3">
    <source>
        <dbReference type="Proteomes" id="UP000250831"/>
    </source>
</evidence>